<evidence type="ECO:0008006" key="3">
    <source>
        <dbReference type="Google" id="ProtNLM"/>
    </source>
</evidence>
<dbReference type="CDD" id="cd07812">
    <property type="entry name" value="SRPBCC"/>
    <property type="match status" value="1"/>
</dbReference>
<dbReference type="AlphaFoldDB" id="A0A1G7WEH9"/>
<name>A0A1G7WEH9_9FLAO</name>
<dbReference type="Proteomes" id="UP000199296">
    <property type="component" value="Unassembled WGS sequence"/>
</dbReference>
<accession>A0A1G7WEH9</accession>
<dbReference type="InterPro" id="IPR023393">
    <property type="entry name" value="START-like_dom_sf"/>
</dbReference>
<dbReference type="OrthoDB" id="411301at2"/>
<evidence type="ECO:0000313" key="1">
    <source>
        <dbReference type="EMBL" id="SDG70373.1"/>
    </source>
</evidence>
<protein>
    <recommendedName>
        <fullName evidence="3">Polyketide cyclase / dehydrase and lipid transport</fullName>
    </recommendedName>
</protein>
<dbReference type="SUPFAM" id="SSF55961">
    <property type="entry name" value="Bet v1-like"/>
    <property type="match status" value="1"/>
</dbReference>
<dbReference type="EMBL" id="FNCW01000005">
    <property type="protein sequence ID" value="SDG70373.1"/>
    <property type="molecule type" value="Genomic_DNA"/>
</dbReference>
<organism evidence="1 2">
    <name type="scientific">Psychroflexus sediminis</name>
    <dbReference type="NCBI Taxonomy" id="470826"/>
    <lineage>
        <taxon>Bacteria</taxon>
        <taxon>Pseudomonadati</taxon>
        <taxon>Bacteroidota</taxon>
        <taxon>Flavobacteriia</taxon>
        <taxon>Flavobacteriales</taxon>
        <taxon>Flavobacteriaceae</taxon>
        <taxon>Psychroflexus</taxon>
    </lineage>
</organism>
<sequence>MTYTTEIIIDRPREEIIKVFEDSSLLPHWQRGLKRSRVISGKEGEVGSKRKLYISIEGQSIKMTETIIKKNLPEEWHGNYTAKGMESIQKNYFEAIEDHKTKWTSYSEFKFSGFMKLISKLLPDIFKKRSVLVQQDFKAFIEEGKSVKTN</sequence>
<keyword evidence="2" id="KW-1185">Reference proteome</keyword>
<proteinExistence type="predicted"/>
<dbReference type="RefSeq" id="WP_093367397.1">
    <property type="nucleotide sequence ID" value="NZ_FNCW01000005.1"/>
</dbReference>
<reference evidence="1 2" key="1">
    <citation type="submission" date="2016-10" db="EMBL/GenBank/DDBJ databases">
        <authorList>
            <person name="de Groot N.N."/>
        </authorList>
    </citation>
    <scope>NUCLEOTIDE SEQUENCE [LARGE SCALE GENOMIC DNA]</scope>
    <source>
        <strain evidence="1 2">DSM 19803</strain>
    </source>
</reference>
<dbReference type="Gene3D" id="3.30.530.20">
    <property type="match status" value="1"/>
</dbReference>
<dbReference type="STRING" id="470826.SAMN04488027_105172"/>
<evidence type="ECO:0000313" key="2">
    <source>
        <dbReference type="Proteomes" id="UP000199296"/>
    </source>
</evidence>
<gene>
    <name evidence="1" type="ORF">SAMN04488027_105172</name>
</gene>